<dbReference type="InterPro" id="IPR051324">
    <property type="entry name" value="Stress/Tellurium_Resist"/>
</dbReference>
<accession>A0A6G4UE34</accession>
<evidence type="ECO:0000313" key="3">
    <source>
        <dbReference type="EMBL" id="NGN70302.1"/>
    </source>
</evidence>
<protein>
    <submittedName>
        <fullName evidence="3">TerD family protein</fullName>
    </submittedName>
</protein>
<dbReference type="Pfam" id="PF02342">
    <property type="entry name" value="TerD"/>
    <property type="match status" value="1"/>
</dbReference>
<dbReference type="Gene3D" id="2.60.60.30">
    <property type="entry name" value="sav2460 like domains"/>
    <property type="match status" value="1"/>
</dbReference>
<dbReference type="Proteomes" id="UP000481583">
    <property type="component" value="Unassembled WGS sequence"/>
</dbReference>
<dbReference type="CDD" id="cd06974">
    <property type="entry name" value="TerD_like"/>
    <property type="match status" value="1"/>
</dbReference>
<sequence>MTQAMAKGSNLTVQAAAVRVVLRWTPGVGVPDVDASLLLIGETGTVRSDEDFVFYNQPRHPSGLARKLPKKRHGDRYTDSVEAQLARQPSSVDRLVLAASSDEGNFGQVKDLRLELHDALAPAGAGAAEPFAYFDIAPETGSETALICGEFYRRGDAWKFRALGQGYESGLIGLATEFGVAVDESPAASRPAPSAPAAAPAQPAAAAAAAAPAGYGYPPAFTLPPQGPQFIGR</sequence>
<comment type="caution">
    <text evidence="3">The sequence shown here is derived from an EMBL/GenBank/DDBJ whole genome shotgun (WGS) entry which is preliminary data.</text>
</comment>
<dbReference type="RefSeq" id="WP_165245972.1">
    <property type="nucleotide sequence ID" value="NZ_JAAKZV010000466.1"/>
</dbReference>
<dbReference type="PANTHER" id="PTHR32097">
    <property type="entry name" value="CAMP-BINDING PROTEIN 1-RELATED"/>
    <property type="match status" value="1"/>
</dbReference>
<keyword evidence="4" id="KW-1185">Reference proteome</keyword>
<reference evidence="3 4" key="1">
    <citation type="submission" date="2020-02" db="EMBL/GenBank/DDBJ databases">
        <title>Whole-genome analyses of novel actinobacteria.</title>
        <authorList>
            <person name="Sahin N."/>
        </authorList>
    </citation>
    <scope>NUCLEOTIDE SEQUENCE [LARGE SCALE GENOMIC DNA]</scope>
    <source>
        <strain evidence="3 4">A7024</strain>
    </source>
</reference>
<dbReference type="AlphaFoldDB" id="A0A6G4UE34"/>
<gene>
    <name evidence="3" type="ORF">G5C51_41270</name>
</gene>
<dbReference type="EMBL" id="JAAKZV010000466">
    <property type="protein sequence ID" value="NGN70302.1"/>
    <property type="molecule type" value="Genomic_DNA"/>
</dbReference>
<name>A0A6G4UE34_9ACTN</name>
<proteinExistence type="inferred from homology"/>
<feature type="domain" description="TerD" evidence="2">
    <location>
        <begin position="1"/>
        <end position="178"/>
    </location>
</feature>
<evidence type="ECO:0000259" key="2">
    <source>
        <dbReference type="Pfam" id="PF02342"/>
    </source>
</evidence>
<organism evidence="3 4">
    <name type="scientific">Streptomyces coryli</name>
    <dbReference type="NCBI Taxonomy" id="1128680"/>
    <lineage>
        <taxon>Bacteria</taxon>
        <taxon>Bacillati</taxon>
        <taxon>Actinomycetota</taxon>
        <taxon>Actinomycetes</taxon>
        <taxon>Kitasatosporales</taxon>
        <taxon>Streptomycetaceae</taxon>
        <taxon>Streptomyces</taxon>
    </lineage>
</organism>
<evidence type="ECO:0000256" key="1">
    <source>
        <dbReference type="ARBA" id="ARBA00008775"/>
    </source>
</evidence>
<comment type="similarity">
    <text evidence="1">Belongs to the CAPAB/TerDEXZ family.</text>
</comment>
<dbReference type="PANTHER" id="PTHR32097:SF4">
    <property type="entry name" value="GENERAL STRESS PROTEIN 16U"/>
    <property type="match status" value="1"/>
</dbReference>
<dbReference type="InterPro" id="IPR003325">
    <property type="entry name" value="TerD"/>
</dbReference>
<evidence type="ECO:0000313" key="4">
    <source>
        <dbReference type="Proteomes" id="UP000481583"/>
    </source>
</evidence>